<reference evidence="1" key="1">
    <citation type="submission" date="2019-11" db="EMBL/GenBank/DDBJ databases">
        <title>Description of Pedobacter sp. LMG 31464T.</title>
        <authorList>
            <person name="Carlier A."/>
            <person name="Qi S."/>
            <person name="Vandamme P."/>
        </authorList>
    </citation>
    <scope>NUCLEOTIDE SEQUENCE</scope>
    <source>
        <strain evidence="1">LMG 31464</strain>
    </source>
</reference>
<evidence type="ECO:0000313" key="2">
    <source>
        <dbReference type="Proteomes" id="UP000601055"/>
    </source>
</evidence>
<keyword evidence="2" id="KW-1185">Reference proteome</keyword>
<dbReference type="Proteomes" id="UP000601055">
    <property type="component" value="Unassembled WGS sequence"/>
</dbReference>
<organism evidence="1 2">
    <name type="scientific">Pedobacter planticolens</name>
    <dbReference type="NCBI Taxonomy" id="2679964"/>
    <lineage>
        <taxon>Bacteria</taxon>
        <taxon>Pseudomonadati</taxon>
        <taxon>Bacteroidota</taxon>
        <taxon>Sphingobacteriia</taxon>
        <taxon>Sphingobacteriales</taxon>
        <taxon>Sphingobacteriaceae</taxon>
        <taxon>Pedobacter</taxon>
    </lineage>
</organism>
<name>A0A923DYN9_9SPHI</name>
<gene>
    <name evidence="1" type="ORF">GM921_13410</name>
</gene>
<evidence type="ECO:0000313" key="1">
    <source>
        <dbReference type="EMBL" id="MBB2146494.1"/>
    </source>
</evidence>
<accession>A0A923DYN9</accession>
<dbReference type="EMBL" id="WNXD01000002">
    <property type="protein sequence ID" value="MBB2146494.1"/>
    <property type="molecule type" value="Genomic_DNA"/>
</dbReference>
<dbReference type="AlphaFoldDB" id="A0A923DYN9"/>
<sequence>MDNEEIFVHAKNIMALYKCCRSTGFRKLKAIKRKLGIIEPKELTVDHVCIHIGITPEQYWKTQETSYKNKPTKGTS</sequence>
<proteinExistence type="predicted"/>
<comment type="caution">
    <text evidence="1">The sequence shown here is derived from an EMBL/GenBank/DDBJ whole genome shotgun (WGS) entry which is preliminary data.</text>
</comment>
<dbReference type="RefSeq" id="WP_182923147.1">
    <property type="nucleotide sequence ID" value="NZ_WNXD01000002.1"/>
</dbReference>
<protein>
    <submittedName>
        <fullName evidence="1">Uncharacterized protein</fullName>
    </submittedName>
</protein>